<gene>
    <name evidence="1" type="ORF">MLD38_011666</name>
</gene>
<evidence type="ECO:0000313" key="2">
    <source>
        <dbReference type="Proteomes" id="UP001057402"/>
    </source>
</evidence>
<comment type="caution">
    <text evidence="1">The sequence shown here is derived from an EMBL/GenBank/DDBJ whole genome shotgun (WGS) entry which is preliminary data.</text>
</comment>
<proteinExistence type="predicted"/>
<dbReference type="Proteomes" id="UP001057402">
    <property type="component" value="Chromosome 4"/>
</dbReference>
<sequence>MFHMFGLSMILFSWLQMGSTVISMGRFELDSFLKMIEKYRVTHLWVVPVIVRALAKQSAILIPKADWFRHSAFR</sequence>
<dbReference type="EMBL" id="CM042883">
    <property type="protein sequence ID" value="KAI4373550.1"/>
    <property type="molecule type" value="Genomic_DNA"/>
</dbReference>
<keyword evidence="2" id="KW-1185">Reference proteome</keyword>
<reference evidence="2" key="1">
    <citation type="journal article" date="2023" name="Front. Plant Sci.">
        <title>Chromosomal-level genome assembly of Melastoma candidum provides insights into trichome evolution.</title>
        <authorList>
            <person name="Zhong Y."/>
            <person name="Wu W."/>
            <person name="Sun C."/>
            <person name="Zou P."/>
            <person name="Liu Y."/>
            <person name="Dai S."/>
            <person name="Zhou R."/>
        </authorList>
    </citation>
    <scope>NUCLEOTIDE SEQUENCE [LARGE SCALE GENOMIC DNA]</scope>
</reference>
<protein>
    <submittedName>
        <fullName evidence="1">Uncharacterized protein</fullName>
    </submittedName>
</protein>
<accession>A0ACB9R4C8</accession>
<name>A0ACB9R4C8_9MYRT</name>
<organism evidence="1 2">
    <name type="scientific">Melastoma candidum</name>
    <dbReference type="NCBI Taxonomy" id="119954"/>
    <lineage>
        <taxon>Eukaryota</taxon>
        <taxon>Viridiplantae</taxon>
        <taxon>Streptophyta</taxon>
        <taxon>Embryophyta</taxon>
        <taxon>Tracheophyta</taxon>
        <taxon>Spermatophyta</taxon>
        <taxon>Magnoliopsida</taxon>
        <taxon>eudicotyledons</taxon>
        <taxon>Gunneridae</taxon>
        <taxon>Pentapetalae</taxon>
        <taxon>rosids</taxon>
        <taxon>malvids</taxon>
        <taxon>Myrtales</taxon>
        <taxon>Melastomataceae</taxon>
        <taxon>Melastomatoideae</taxon>
        <taxon>Melastomateae</taxon>
        <taxon>Melastoma</taxon>
    </lineage>
</organism>
<evidence type="ECO:0000313" key="1">
    <source>
        <dbReference type="EMBL" id="KAI4373550.1"/>
    </source>
</evidence>